<dbReference type="EMBL" id="JAEFBK010000008">
    <property type="protein sequence ID" value="KAG7579489.1"/>
    <property type="molecule type" value="Genomic_DNA"/>
</dbReference>
<dbReference type="PROSITE" id="PS50181">
    <property type="entry name" value="FBOX"/>
    <property type="match status" value="1"/>
</dbReference>
<dbReference type="Pfam" id="PF00646">
    <property type="entry name" value="F-box"/>
    <property type="match status" value="1"/>
</dbReference>
<proteinExistence type="predicted"/>
<dbReference type="SMART" id="SM00256">
    <property type="entry name" value="FBOX"/>
    <property type="match status" value="1"/>
</dbReference>
<evidence type="ECO:0000313" key="2">
    <source>
        <dbReference type="EMBL" id="KAG7579489.1"/>
    </source>
</evidence>
<dbReference type="Proteomes" id="UP000694240">
    <property type="component" value="Chromosome 8"/>
</dbReference>
<sequence>MMMSDLPPELLEEILSRVPATCLKRVRSTCKRWNDLFKDRRFTEKHLRKAGKESLILMLKELKLCSIGVNLNFSPPSVEFQGTLDLKDSHPNSEKVLGITEVFHCDGLLLCTTVDNRIVVWNPCLGETRWIQRKNGYERYSRFALGYKNNKSCRSYKILMCWVCYDRKLVDEDGVLGFEIYEFSSDSWRVLDDVSSDCFPSANGVSLKGNAYWLKEDLLSFDFTIERFKRFCLPPVPSRDCMALSVVREEQLSMLHRIQYTSKMEIYVTKKVDTEEAALLWSKSSTVNLPIGGNNSFNVFSSLLIDEEKKVALHCNFNLKTRCNMLHTTEEGYKDFPYTESIHKLRWLHKACKVTSKLWWWPFIFNYVPSLVQIKNGRGRKRKERN</sequence>
<reference evidence="2 3" key="1">
    <citation type="submission" date="2020-12" db="EMBL/GenBank/DDBJ databases">
        <title>Concerted genomic and epigenomic changes stabilize Arabidopsis allopolyploids.</title>
        <authorList>
            <person name="Chen Z."/>
        </authorList>
    </citation>
    <scope>NUCLEOTIDE SEQUENCE [LARGE SCALE GENOMIC DNA]</scope>
    <source>
        <strain evidence="2">Allo738</strain>
        <tissue evidence="2">Leaf</tissue>
    </source>
</reference>
<gene>
    <name evidence="2" type="ORF">ISN45_Aa03g036280</name>
</gene>
<feature type="domain" description="F-box" evidence="1">
    <location>
        <begin position="1"/>
        <end position="50"/>
    </location>
</feature>
<dbReference type="Pfam" id="PF07734">
    <property type="entry name" value="FBA_1"/>
    <property type="match status" value="1"/>
</dbReference>
<dbReference type="InterPro" id="IPR006527">
    <property type="entry name" value="F-box-assoc_dom_typ1"/>
</dbReference>
<dbReference type="PANTHER" id="PTHR31672">
    <property type="entry name" value="BNACNNG10540D PROTEIN"/>
    <property type="match status" value="1"/>
</dbReference>
<evidence type="ECO:0000259" key="1">
    <source>
        <dbReference type="PROSITE" id="PS50181"/>
    </source>
</evidence>
<comment type="caution">
    <text evidence="2">The sequence shown here is derived from an EMBL/GenBank/DDBJ whole genome shotgun (WGS) entry which is preliminary data.</text>
</comment>
<dbReference type="NCBIfam" id="TIGR01640">
    <property type="entry name" value="F_box_assoc_1"/>
    <property type="match status" value="1"/>
</dbReference>
<dbReference type="PANTHER" id="PTHR31672:SF13">
    <property type="entry name" value="F-BOX PROTEIN CPR30-LIKE"/>
    <property type="match status" value="1"/>
</dbReference>
<organism evidence="2 3">
    <name type="scientific">Arabidopsis thaliana x Arabidopsis arenosa</name>
    <dbReference type="NCBI Taxonomy" id="1240361"/>
    <lineage>
        <taxon>Eukaryota</taxon>
        <taxon>Viridiplantae</taxon>
        <taxon>Streptophyta</taxon>
        <taxon>Embryophyta</taxon>
        <taxon>Tracheophyta</taxon>
        <taxon>Spermatophyta</taxon>
        <taxon>Magnoliopsida</taxon>
        <taxon>eudicotyledons</taxon>
        <taxon>Gunneridae</taxon>
        <taxon>Pentapetalae</taxon>
        <taxon>rosids</taxon>
        <taxon>malvids</taxon>
        <taxon>Brassicales</taxon>
        <taxon>Brassicaceae</taxon>
        <taxon>Camelineae</taxon>
        <taxon>Arabidopsis</taxon>
    </lineage>
</organism>
<accession>A0A8T2B137</accession>
<dbReference type="CDD" id="cd22157">
    <property type="entry name" value="F-box_AtFBW1-like"/>
    <property type="match status" value="1"/>
</dbReference>
<dbReference type="AlphaFoldDB" id="A0A8T2B137"/>
<keyword evidence="3" id="KW-1185">Reference proteome</keyword>
<protein>
    <submittedName>
        <fullName evidence="2">F-box-like domain superfamily</fullName>
    </submittedName>
</protein>
<dbReference type="InterPro" id="IPR050796">
    <property type="entry name" value="SCF_F-box_component"/>
</dbReference>
<dbReference type="InterPro" id="IPR017451">
    <property type="entry name" value="F-box-assoc_interact_dom"/>
</dbReference>
<dbReference type="InterPro" id="IPR001810">
    <property type="entry name" value="F-box_dom"/>
</dbReference>
<evidence type="ECO:0000313" key="3">
    <source>
        <dbReference type="Proteomes" id="UP000694240"/>
    </source>
</evidence>
<name>A0A8T2B137_9BRAS</name>